<evidence type="ECO:0000256" key="1">
    <source>
        <dbReference type="ARBA" id="ARBA00004370"/>
    </source>
</evidence>
<protein>
    <submittedName>
        <fullName evidence="7">Sterol desaturase/sphingolipid hydroxylase (Fatty acid hydroxylase superfamily)</fullName>
    </submittedName>
</protein>
<dbReference type="GO" id="GO:0016020">
    <property type="term" value="C:membrane"/>
    <property type="evidence" value="ECO:0007669"/>
    <property type="project" value="UniProtKB-SubCell"/>
</dbReference>
<dbReference type="EMBL" id="JACIEJ010000002">
    <property type="protein sequence ID" value="MBB3984685.1"/>
    <property type="molecule type" value="Genomic_DNA"/>
</dbReference>
<comment type="subcellular location">
    <subcellularLocation>
        <location evidence="1">Membrane</location>
    </subcellularLocation>
</comment>
<proteinExistence type="predicted"/>
<evidence type="ECO:0000313" key="8">
    <source>
        <dbReference type="Proteomes" id="UP000541426"/>
    </source>
</evidence>
<evidence type="ECO:0000259" key="6">
    <source>
        <dbReference type="Pfam" id="PF04116"/>
    </source>
</evidence>
<dbReference type="PANTHER" id="PTHR11863">
    <property type="entry name" value="STEROL DESATURASE"/>
    <property type="match status" value="1"/>
</dbReference>
<feature type="transmembrane region" description="Helical" evidence="5">
    <location>
        <begin position="20"/>
        <end position="40"/>
    </location>
</feature>
<keyword evidence="2 5" id="KW-0812">Transmembrane</keyword>
<dbReference type="AlphaFoldDB" id="A0A7W6DK35"/>
<dbReference type="InterPro" id="IPR050307">
    <property type="entry name" value="Sterol_Desaturase_Related"/>
</dbReference>
<dbReference type="InterPro" id="IPR006694">
    <property type="entry name" value="Fatty_acid_hydroxylase"/>
</dbReference>
<evidence type="ECO:0000256" key="3">
    <source>
        <dbReference type="ARBA" id="ARBA00022989"/>
    </source>
</evidence>
<dbReference type="RefSeq" id="WP_183963495.1">
    <property type="nucleotide sequence ID" value="NZ_BAABBZ010000014.1"/>
</dbReference>
<feature type="domain" description="Fatty acid hydroxylase" evidence="6">
    <location>
        <begin position="104"/>
        <end position="239"/>
    </location>
</feature>
<evidence type="ECO:0000256" key="4">
    <source>
        <dbReference type="ARBA" id="ARBA00023136"/>
    </source>
</evidence>
<keyword evidence="3 5" id="KW-1133">Transmembrane helix</keyword>
<reference evidence="7 8" key="1">
    <citation type="submission" date="2020-08" db="EMBL/GenBank/DDBJ databases">
        <title>Genomic Encyclopedia of Type Strains, Phase IV (KMG-IV): sequencing the most valuable type-strain genomes for metagenomic binning, comparative biology and taxonomic classification.</title>
        <authorList>
            <person name="Goeker M."/>
        </authorList>
    </citation>
    <scope>NUCLEOTIDE SEQUENCE [LARGE SCALE GENOMIC DNA]</scope>
    <source>
        <strain evidence="7 8">DSM 102235</strain>
    </source>
</reference>
<dbReference type="GO" id="GO:0005506">
    <property type="term" value="F:iron ion binding"/>
    <property type="evidence" value="ECO:0007669"/>
    <property type="project" value="InterPro"/>
</dbReference>
<evidence type="ECO:0000256" key="2">
    <source>
        <dbReference type="ARBA" id="ARBA00022692"/>
    </source>
</evidence>
<dbReference type="Proteomes" id="UP000541426">
    <property type="component" value="Unassembled WGS sequence"/>
</dbReference>
<comment type="caution">
    <text evidence="7">The sequence shown here is derived from an EMBL/GenBank/DDBJ whole genome shotgun (WGS) entry which is preliminary data.</text>
</comment>
<dbReference type="GO" id="GO:0008610">
    <property type="term" value="P:lipid biosynthetic process"/>
    <property type="evidence" value="ECO:0007669"/>
    <property type="project" value="InterPro"/>
</dbReference>
<feature type="transmembrane region" description="Helical" evidence="5">
    <location>
        <begin position="61"/>
        <end position="83"/>
    </location>
</feature>
<keyword evidence="8" id="KW-1185">Reference proteome</keyword>
<gene>
    <name evidence="7" type="ORF">GGQ68_001001</name>
</gene>
<feature type="transmembrane region" description="Helical" evidence="5">
    <location>
        <begin position="95"/>
        <end position="116"/>
    </location>
</feature>
<dbReference type="Pfam" id="PF04116">
    <property type="entry name" value="FA_hydroxylase"/>
    <property type="match status" value="1"/>
</dbReference>
<feature type="transmembrane region" description="Helical" evidence="5">
    <location>
        <begin position="174"/>
        <end position="193"/>
    </location>
</feature>
<feature type="transmembrane region" description="Helical" evidence="5">
    <location>
        <begin position="151"/>
        <end position="168"/>
    </location>
</feature>
<accession>A0A7W6DK35</accession>
<keyword evidence="4 5" id="KW-0472">Membrane</keyword>
<name>A0A7W6DK35_9RHOB</name>
<evidence type="ECO:0000256" key="5">
    <source>
        <dbReference type="SAM" id="Phobius"/>
    </source>
</evidence>
<evidence type="ECO:0000313" key="7">
    <source>
        <dbReference type="EMBL" id="MBB3984685.1"/>
    </source>
</evidence>
<dbReference type="GO" id="GO:0016491">
    <property type="term" value="F:oxidoreductase activity"/>
    <property type="evidence" value="ECO:0007669"/>
    <property type="project" value="InterPro"/>
</dbReference>
<organism evidence="7 8">
    <name type="scientific">Sagittula marina</name>
    <dbReference type="NCBI Taxonomy" id="943940"/>
    <lineage>
        <taxon>Bacteria</taxon>
        <taxon>Pseudomonadati</taxon>
        <taxon>Pseudomonadota</taxon>
        <taxon>Alphaproteobacteria</taxon>
        <taxon>Rhodobacterales</taxon>
        <taxon>Roseobacteraceae</taxon>
        <taxon>Sagittula</taxon>
    </lineage>
</organism>
<sequence length="269" mass="30817">MEYYSFLLENLAFYSVDLGIRYFACALVGFGVLWMGRRWIAGKRPLPKLPKSRQIRREIAYSLATIVICGCIAPAIIVLGLGANLNFYGEIGDYGWVYFIFSILLMMFLRDTMFYWEHRMMHTPKLYPHLHHVHHLSFKVTPLSGLSIHPLEALVASVIPYTLILFLVPKHPTAYLIFVWTDAAVAVVTHLGYETFPRGFARHRVGRWIGTATAHEAHHTKPGCNFGLYFLFWDRLMGTLDPEYEANFDKATATEPRAKDEKDETVLTA</sequence>